<evidence type="ECO:0000313" key="3">
    <source>
        <dbReference type="Proteomes" id="UP000276133"/>
    </source>
</evidence>
<feature type="compositionally biased region" description="Basic residues" evidence="1">
    <location>
        <begin position="49"/>
        <end position="58"/>
    </location>
</feature>
<keyword evidence="3" id="KW-1185">Reference proteome</keyword>
<protein>
    <submittedName>
        <fullName evidence="2">Uncharacterized protein</fullName>
    </submittedName>
</protein>
<sequence length="64" mass="7325">MFKSINVQPNNKPNFSAPILSQLNRIPWQPLKALEGSKKENFSTNAPRLLHRSNKKNLSKIENP</sequence>
<comment type="caution">
    <text evidence="2">The sequence shown here is derived from an EMBL/GenBank/DDBJ whole genome shotgun (WGS) entry which is preliminary data.</text>
</comment>
<evidence type="ECO:0000256" key="1">
    <source>
        <dbReference type="SAM" id="MobiDB-lite"/>
    </source>
</evidence>
<evidence type="ECO:0000313" key="2">
    <source>
        <dbReference type="EMBL" id="RNA44978.1"/>
    </source>
</evidence>
<feature type="region of interest" description="Disordered" evidence="1">
    <location>
        <begin position="35"/>
        <end position="64"/>
    </location>
</feature>
<proteinExistence type="predicted"/>
<gene>
    <name evidence="2" type="ORF">BpHYR1_052267</name>
</gene>
<dbReference type="Proteomes" id="UP000276133">
    <property type="component" value="Unassembled WGS sequence"/>
</dbReference>
<accession>A0A3M7TAQ6</accession>
<dbReference type="AlphaFoldDB" id="A0A3M7TAQ6"/>
<dbReference type="EMBL" id="REGN01000043">
    <property type="protein sequence ID" value="RNA44978.1"/>
    <property type="molecule type" value="Genomic_DNA"/>
</dbReference>
<organism evidence="2 3">
    <name type="scientific">Brachionus plicatilis</name>
    <name type="common">Marine rotifer</name>
    <name type="synonym">Brachionus muelleri</name>
    <dbReference type="NCBI Taxonomy" id="10195"/>
    <lineage>
        <taxon>Eukaryota</taxon>
        <taxon>Metazoa</taxon>
        <taxon>Spiralia</taxon>
        <taxon>Gnathifera</taxon>
        <taxon>Rotifera</taxon>
        <taxon>Eurotatoria</taxon>
        <taxon>Monogononta</taxon>
        <taxon>Pseudotrocha</taxon>
        <taxon>Ploima</taxon>
        <taxon>Brachionidae</taxon>
        <taxon>Brachionus</taxon>
    </lineage>
</organism>
<name>A0A3M7TAQ6_BRAPC</name>
<reference evidence="2 3" key="1">
    <citation type="journal article" date="2018" name="Sci. Rep.">
        <title>Genomic signatures of local adaptation to the degree of environmental predictability in rotifers.</title>
        <authorList>
            <person name="Franch-Gras L."/>
            <person name="Hahn C."/>
            <person name="Garcia-Roger E.M."/>
            <person name="Carmona M.J."/>
            <person name="Serra M."/>
            <person name="Gomez A."/>
        </authorList>
    </citation>
    <scope>NUCLEOTIDE SEQUENCE [LARGE SCALE GENOMIC DNA]</scope>
    <source>
        <strain evidence="2">HYR1</strain>
    </source>
</reference>